<proteinExistence type="predicted"/>
<dbReference type="RefSeq" id="WP_394488114.1">
    <property type="nucleotide sequence ID" value="NZ_JBIGIA010000007.1"/>
</dbReference>
<keyword evidence="3" id="KW-1185">Reference proteome</keyword>
<sequence length="170" mass="18216">MRRELMAAVLAMAAGLAQADDPCMLAFVQARDTAPAVAGGPDWASLNQRFNAAVIATLQADGRLVNPASVTTPPPDAQGQAQALLAEADKLGCRTLTETAVYVQDNMLVLRLRLYPLLAELGNGTTIVGLRVGTPLFVTQRDLPAHAVTRIKPDVLGEMMAAEYLRHDRR</sequence>
<evidence type="ECO:0008006" key="4">
    <source>
        <dbReference type="Google" id="ProtNLM"/>
    </source>
</evidence>
<gene>
    <name evidence="2" type="ORF">ACG00X_10585</name>
</gene>
<protein>
    <recommendedName>
        <fullName evidence="4">FlgO domain-containing protein</fullName>
    </recommendedName>
</protein>
<name>A0ABW7G5Z4_9BURK</name>
<dbReference type="EMBL" id="JBIGIA010000007">
    <property type="protein sequence ID" value="MFG6457277.1"/>
    <property type="molecule type" value="Genomic_DNA"/>
</dbReference>
<organism evidence="2 3">
    <name type="scientific">Pelomonas nitida</name>
    <dbReference type="NCBI Taxonomy" id="3299027"/>
    <lineage>
        <taxon>Bacteria</taxon>
        <taxon>Pseudomonadati</taxon>
        <taxon>Pseudomonadota</taxon>
        <taxon>Betaproteobacteria</taxon>
        <taxon>Burkholderiales</taxon>
        <taxon>Sphaerotilaceae</taxon>
        <taxon>Roseateles</taxon>
    </lineage>
</organism>
<evidence type="ECO:0000313" key="2">
    <source>
        <dbReference type="EMBL" id="MFG6457277.1"/>
    </source>
</evidence>
<feature type="chain" id="PRO_5045223276" description="FlgO domain-containing protein" evidence="1">
    <location>
        <begin position="20"/>
        <end position="170"/>
    </location>
</feature>
<feature type="signal peptide" evidence="1">
    <location>
        <begin position="1"/>
        <end position="19"/>
    </location>
</feature>
<evidence type="ECO:0000256" key="1">
    <source>
        <dbReference type="SAM" id="SignalP"/>
    </source>
</evidence>
<reference evidence="2 3" key="1">
    <citation type="submission" date="2024-09" db="EMBL/GenBank/DDBJ databases">
        <title>Novel species of the genus Pelomonas and Roseateles isolated from streams.</title>
        <authorList>
            <person name="Lu H."/>
        </authorList>
    </citation>
    <scope>NUCLEOTIDE SEQUENCE [LARGE SCALE GENOMIC DNA]</scope>
    <source>
        <strain evidence="2 3">BYS96W</strain>
    </source>
</reference>
<keyword evidence="1" id="KW-0732">Signal</keyword>
<comment type="caution">
    <text evidence="2">The sequence shown here is derived from an EMBL/GenBank/DDBJ whole genome shotgun (WGS) entry which is preliminary data.</text>
</comment>
<accession>A0ABW7G5Z4</accession>
<evidence type="ECO:0000313" key="3">
    <source>
        <dbReference type="Proteomes" id="UP001606305"/>
    </source>
</evidence>
<dbReference type="Proteomes" id="UP001606305">
    <property type="component" value="Unassembled WGS sequence"/>
</dbReference>